<feature type="transmembrane region" description="Helical" evidence="9">
    <location>
        <begin position="197"/>
        <end position="221"/>
    </location>
</feature>
<comment type="similarity">
    <text evidence="2 9">Belongs to the ATG22 family.</text>
</comment>
<feature type="transmembrane region" description="Helical" evidence="9">
    <location>
        <begin position="388"/>
        <end position="410"/>
    </location>
</feature>
<dbReference type="AlphaFoldDB" id="A0AAD4H3W4"/>
<evidence type="ECO:0000256" key="3">
    <source>
        <dbReference type="ARBA" id="ARBA00022448"/>
    </source>
</evidence>
<comment type="function">
    <text evidence="9">Vacuolar effluxer which mediate the efflux of amino acids resulting from autophagic degradation. The release of autophagic amino acids allows the maintenance of protein synthesis and viability during nitrogen starvation.</text>
</comment>
<evidence type="ECO:0000313" key="10">
    <source>
        <dbReference type="EMBL" id="KAG0271145.1"/>
    </source>
</evidence>
<dbReference type="CDD" id="cd17483">
    <property type="entry name" value="MFS_Atg22_like"/>
    <property type="match status" value="1"/>
</dbReference>
<evidence type="ECO:0000256" key="5">
    <source>
        <dbReference type="ARBA" id="ARBA00022692"/>
    </source>
</evidence>
<evidence type="ECO:0000313" key="11">
    <source>
        <dbReference type="Proteomes" id="UP001194580"/>
    </source>
</evidence>
<dbReference type="Proteomes" id="UP001194580">
    <property type="component" value="Unassembled WGS sequence"/>
</dbReference>
<keyword evidence="6 9" id="KW-0029">Amino-acid transport</keyword>
<keyword evidence="5 9" id="KW-0812">Transmembrane</keyword>
<keyword evidence="7 9" id="KW-1133">Transmembrane helix</keyword>
<keyword evidence="8 9" id="KW-0472">Membrane</keyword>
<dbReference type="GO" id="GO:0005774">
    <property type="term" value="C:vacuolar membrane"/>
    <property type="evidence" value="ECO:0007669"/>
    <property type="project" value="UniProtKB-SubCell"/>
</dbReference>
<evidence type="ECO:0000256" key="2">
    <source>
        <dbReference type="ARBA" id="ARBA00006978"/>
    </source>
</evidence>
<dbReference type="InterPro" id="IPR044738">
    <property type="entry name" value="Atg22"/>
</dbReference>
<keyword evidence="9" id="KW-0072">Autophagy</keyword>
<protein>
    <recommendedName>
        <fullName evidence="9">Autophagy-related protein</fullName>
    </recommendedName>
</protein>
<feature type="transmembrane region" description="Helical" evidence="9">
    <location>
        <begin position="324"/>
        <end position="342"/>
    </location>
</feature>
<reference evidence="10" key="1">
    <citation type="journal article" date="2020" name="Fungal Divers.">
        <title>Resolving the Mortierellaceae phylogeny through synthesis of multi-gene phylogenetics and phylogenomics.</title>
        <authorList>
            <person name="Vandepol N."/>
            <person name="Liber J."/>
            <person name="Desiro A."/>
            <person name="Na H."/>
            <person name="Kennedy M."/>
            <person name="Barry K."/>
            <person name="Grigoriev I.V."/>
            <person name="Miller A.N."/>
            <person name="O'Donnell K."/>
            <person name="Stajich J.E."/>
            <person name="Bonito G."/>
        </authorList>
    </citation>
    <scope>NUCLEOTIDE SEQUENCE</scope>
    <source>
        <strain evidence="10">NRRL 28262</strain>
    </source>
</reference>
<dbReference type="InterPro" id="IPR036259">
    <property type="entry name" value="MFS_trans_sf"/>
</dbReference>
<feature type="transmembrane region" description="Helical" evidence="9">
    <location>
        <begin position="233"/>
        <end position="252"/>
    </location>
</feature>
<dbReference type="GO" id="GO:0032974">
    <property type="term" value="P:amino acid transmembrane export from vacuole"/>
    <property type="evidence" value="ECO:0007669"/>
    <property type="project" value="InterPro"/>
</dbReference>
<evidence type="ECO:0000256" key="1">
    <source>
        <dbReference type="ARBA" id="ARBA00004127"/>
    </source>
</evidence>
<feature type="transmembrane region" description="Helical" evidence="9">
    <location>
        <begin position="453"/>
        <end position="470"/>
    </location>
</feature>
<feature type="transmembrane region" description="Helical" evidence="9">
    <location>
        <begin position="113"/>
        <end position="132"/>
    </location>
</feature>
<feature type="transmembrane region" description="Helical" evidence="9">
    <location>
        <begin position="82"/>
        <end position="101"/>
    </location>
</feature>
<dbReference type="InterPro" id="IPR024671">
    <property type="entry name" value="Atg22-like"/>
</dbReference>
<name>A0AAD4H3W4_9FUNG</name>
<evidence type="ECO:0000256" key="8">
    <source>
        <dbReference type="ARBA" id="ARBA00023136"/>
    </source>
</evidence>
<evidence type="ECO:0000256" key="9">
    <source>
        <dbReference type="RuleBase" id="RU363073"/>
    </source>
</evidence>
<sequence length="501" mass="56202">MVSKAKVVPNNFSLSEMDLAQLEEKQQFQKVSPLRKSELWAWDMASKYGVEASNHAIPCNTTAPVIRCVTPFLGMYIDPGAISLYVSSFSSILSFFTSLSISAVADHGSYKKTLLIAFSALGCIFTLLFFTIQTPKLFWIGAILSPLTWTCYNVCGVFSHSFLPIYGHAHPDVLAAQARGEPLSVVRKIEEQIVNDLSAYSGAIANIGSIIVHGVCIGVSLGMHETSLSLQIAIAYTGVWWLMWILIVAPWLDPRPGPPMPKGQNWVAYSWRKTYKTLLSFKQLPEIFKFMVAWFILSDGINTMPAIMFIILYRELSFTHVQSLIMSVLLSVMACLGAYGFMYVRKIWSLTTRFMVILCLVLYGFQMAYLVVVPYFTDQAGLRSMHEGWFHVLFYGIIVSTFYGSCRVMLSELCPPGDENEWFSLYLLADKGSSWMGPFITGGIFSMTGDYRRAFWFPLVLIIVGVWLLARVDMDKGKDQAYKFAYAKETRLSSSAVHPSA</sequence>
<comment type="caution">
    <text evidence="10">The sequence shown here is derived from an EMBL/GenBank/DDBJ whole genome shotgun (WGS) entry which is preliminary data.</text>
</comment>
<dbReference type="EMBL" id="JAAAIL010001214">
    <property type="protein sequence ID" value="KAG0271145.1"/>
    <property type="molecule type" value="Genomic_DNA"/>
</dbReference>
<proteinExistence type="inferred from homology"/>
<feature type="transmembrane region" description="Helical" evidence="9">
    <location>
        <begin position="290"/>
        <end position="312"/>
    </location>
</feature>
<feature type="transmembrane region" description="Helical" evidence="9">
    <location>
        <begin position="138"/>
        <end position="158"/>
    </location>
</feature>
<dbReference type="PANTHER" id="PTHR23519:SF1">
    <property type="entry name" value="AUTOPHAGY-RELATED PROTEIN 22"/>
    <property type="match status" value="1"/>
</dbReference>
<keyword evidence="4 9" id="KW-0926">Vacuole</keyword>
<evidence type="ECO:0000256" key="6">
    <source>
        <dbReference type="ARBA" id="ARBA00022970"/>
    </source>
</evidence>
<dbReference type="SUPFAM" id="SSF103473">
    <property type="entry name" value="MFS general substrate transporter"/>
    <property type="match status" value="1"/>
</dbReference>
<evidence type="ECO:0000256" key="4">
    <source>
        <dbReference type="ARBA" id="ARBA00022554"/>
    </source>
</evidence>
<dbReference type="Pfam" id="PF11700">
    <property type="entry name" value="ATG22"/>
    <property type="match status" value="1"/>
</dbReference>
<feature type="transmembrane region" description="Helical" evidence="9">
    <location>
        <begin position="354"/>
        <end position="376"/>
    </location>
</feature>
<dbReference type="InterPro" id="IPR050495">
    <property type="entry name" value="ATG22/LtaA_families"/>
</dbReference>
<dbReference type="GO" id="GO:0012505">
    <property type="term" value="C:endomembrane system"/>
    <property type="evidence" value="ECO:0007669"/>
    <property type="project" value="UniProtKB-SubCell"/>
</dbReference>
<comment type="subcellular location">
    <subcellularLocation>
        <location evidence="1">Endomembrane system</location>
        <topology evidence="1">Multi-pass membrane protein</topology>
    </subcellularLocation>
    <subcellularLocation>
        <location evidence="9">Vacuole membrane</location>
        <topology evidence="9">Multi-pass membrane protein</topology>
    </subcellularLocation>
</comment>
<dbReference type="Gene3D" id="1.20.1250.20">
    <property type="entry name" value="MFS general substrate transporter like domains"/>
    <property type="match status" value="1"/>
</dbReference>
<organism evidence="10 11">
    <name type="scientific">Linnemannia exigua</name>
    <dbReference type="NCBI Taxonomy" id="604196"/>
    <lineage>
        <taxon>Eukaryota</taxon>
        <taxon>Fungi</taxon>
        <taxon>Fungi incertae sedis</taxon>
        <taxon>Mucoromycota</taxon>
        <taxon>Mortierellomycotina</taxon>
        <taxon>Mortierellomycetes</taxon>
        <taxon>Mortierellales</taxon>
        <taxon>Mortierellaceae</taxon>
        <taxon>Linnemannia</taxon>
    </lineage>
</organism>
<gene>
    <name evidence="10" type="primary">ATG22_3</name>
    <name evidence="10" type="ORF">BGZ95_001098</name>
</gene>
<dbReference type="PANTHER" id="PTHR23519">
    <property type="entry name" value="AUTOPHAGY-RELATED PROTEIN 22"/>
    <property type="match status" value="1"/>
</dbReference>
<dbReference type="GO" id="GO:0006914">
    <property type="term" value="P:autophagy"/>
    <property type="evidence" value="ECO:0007669"/>
    <property type="project" value="UniProtKB-KW"/>
</dbReference>
<keyword evidence="11" id="KW-1185">Reference proteome</keyword>
<evidence type="ECO:0000256" key="7">
    <source>
        <dbReference type="ARBA" id="ARBA00022989"/>
    </source>
</evidence>
<keyword evidence="3 9" id="KW-0813">Transport</keyword>
<accession>A0AAD4H3W4</accession>